<name>A0A427YIB5_9TREE</name>
<evidence type="ECO:0000313" key="3">
    <source>
        <dbReference type="Proteomes" id="UP000279259"/>
    </source>
</evidence>
<sequence length="143" mass="14760">MPQVQQNPPPAFAQQAVPPVFAQSGAAPQFVYSTDKVHGASPYAEVPTAHYSGSNQIPAARSGWWHRLSRTFKILIVVLIVAILAGLGAGLGVGLSHKKSSGSTSTGSSSNLSVQQVFTTCSKTSACSSDSSGMSTLISSQPL</sequence>
<comment type="caution">
    <text evidence="2">The sequence shown here is derived from an EMBL/GenBank/DDBJ whole genome shotgun (WGS) entry which is preliminary data.</text>
</comment>
<protein>
    <submittedName>
        <fullName evidence="2">Uncharacterized protein</fullName>
    </submittedName>
</protein>
<dbReference type="OrthoDB" id="10524332at2759"/>
<keyword evidence="1" id="KW-0812">Transmembrane</keyword>
<dbReference type="Proteomes" id="UP000279259">
    <property type="component" value="Unassembled WGS sequence"/>
</dbReference>
<reference evidence="2 3" key="1">
    <citation type="submission" date="2018-11" db="EMBL/GenBank/DDBJ databases">
        <title>Genome sequence of Saitozyma podzolica DSM 27192.</title>
        <authorList>
            <person name="Aliyu H."/>
            <person name="Gorte O."/>
            <person name="Ochsenreither K."/>
        </authorList>
    </citation>
    <scope>NUCLEOTIDE SEQUENCE [LARGE SCALE GENOMIC DNA]</scope>
    <source>
        <strain evidence="2 3">DSM 27192</strain>
    </source>
</reference>
<dbReference type="EMBL" id="RSCD01000009">
    <property type="protein sequence ID" value="RSH90819.1"/>
    <property type="molecule type" value="Genomic_DNA"/>
</dbReference>
<keyword evidence="3" id="KW-1185">Reference proteome</keyword>
<dbReference type="AlphaFoldDB" id="A0A427YIB5"/>
<feature type="transmembrane region" description="Helical" evidence="1">
    <location>
        <begin position="74"/>
        <end position="95"/>
    </location>
</feature>
<keyword evidence="1" id="KW-0472">Membrane</keyword>
<organism evidence="2 3">
    <name type="scientific">Saitozyma podzolica</name>
    <dbReference type="NCBI Taxonomy" id="1890683"/>
    <lineage>
        <taxon>Eukaryota</taxon>
        <taxon>Fungi</taxon>
        <taxon>Dikarya</taxon>
        <taxon>Basidiomycota</taxon>
        <taxon>Agaricomycotina</taxon>
        <taxon>Tremellomycetes</taxon>
        <taxon>Tremellales</taxon>
        <taxon>Trimorphomycetaceae</taxon>
        <taxon>Saitozyma</taxon>
    </lineage>
</organism>
<accession>A0A427YIB5</accession>
<gene>
    <name evidence="2" type="ORF">EHS25_009994</name>
</gene>
<evidence type="ECO:0000313" key="2">
    <source>
        <dbReference type="EMBL" id="RSH90819.1"/>
    </source>
</evidence>
<keyword evidence="1" id="KW-1133">Transmembrane helix</keyword>
<evidence type="ECO:0000256" key="1">
    <source>
        <dbReference type="SAM" id="Phobius"/>
    </source>
</evidence>
<proteinExistence type="predicted"/>